<dbReference type="InterPro" id="IPR028161">
    <property type="entry name" value="Met8-like"/>
</dbReference>
<evidence type="ECO:0000256" key="4">
    <source>
        <dbReference type="ARBA" id="ARBA00023027"/>
    </source>
</evidence>
<protein>
    <recommendedName>
        <fullName evidence="2">precorrin-2 dehydrogenase</fullName>
        <ecNumber evidence="2">1.3.1.76</ecNumber>
    </recommendedName>
</protein>
<dbReference type="PANTHER" id="PTHR35330:SF1">
    <property type="entry name" value="SIROHEME BIOSYNTHESIS PROTEIN MET8"/>
    <property type="match status" value="1"/>
</dbReference>
<dbReference type="OrthoDB" id="9773765at2"/>
<dbReference type="GO" id="GO:0004325">
    <property type="term" value="F:ferrochelatase activity"/>
    <property type="evidence" value="ECO:0007669"/>
    <property type="project" value="InterPro"/>
</dbReference>
<organism evidence="7 8">
    <name type="scientific">Candidatus Nitrospira inopinata</name>
    <dbReference type="NCBI Taxonomy" id="1715989"/>
    <lineage>
        <taxon>Bacteria</taxon>
        <taxon>Pseudomonadati</taxon>
        <taxon>Nitrospirota</taxon>
        <taxon>Nitrospiria</taxon>
        <taxon>Nitrospirales</taxon>
        <taxon>Nitrospiraceae</taxon>
        <taxon>Nitrospira</taxon>
    </lineage>
</organism>
<dbReference type="SUPFAM" id="SSF51735">
    <property type="entry name" value="NAD(P)-binding Rossmann-fold domains"/>
    <property type="match status" value="1"/>
</dbReference>
<dbReference type="EMBL" id="LN885086">
    <property type="protein sequence ID" value="CUQ67859.1"/>
    <property type="molecule type" value="Genomic_DNA"/>
</dbReference>
<evidence type="ECO:0000256" key="6">
    <source>
        <dbReference type="ARBA" id="ARBA00047561"/>
    </source>
</evidence>
<comment type="pathway">
    <text evidence="1">Porphyrin-containing compound metabolism; siroheme biosynthesis; sirohydrochlorin from precorrin-2: step 1/1.</text>
</comment>
<dbReference type="GO" id="GO:0043115">
    <property type="term" value="F:precorrin-2 dehydrogenase activity"/>
    <property type="evidence" value="ECO:0007669"/>
    <property type="project" value="UniProtKB-EC"/>
</dbReference>
<reference evidence="8" key="1">
    <citation type="submission" date="2015-09" db="EMBL/GenBank/DDBJ databases">
        <authorList>
            <person name="Daims H."/>
        </authorList>
    </citation>
    <scope>NUCLEOTIDE SEQUENCE [LARGE SCALE GENOMIC DNA]</scope>
</reference>
<evidence type="ECO:0000256" key="3">
    <source>
        <dbReference type="ARBA" id="ARBA00023002"/>
    </source>
</evidence>
<gene>
    <name evidence="7" type="ORF">NITINOP_2887</name>
</gene>
<dbReference type="NCBIfam" id="TIGR01470">
    <property type="entry name" value="cysG_Nterm"/>
    <property type="match status" value="1"/>
</dbReference>
<keyword evidence="4" id="KW-0520">NAD</keyword>
<sequence length="217" mass="24056">MAPNPGFPLVLDVKGWTVLVIGGDDEAAEKTRRLLESGARVMVVSPTLNEPLRELAASGKVIHRGRHFRESDLEHAILILNTVRGDRDFARTLLAKAREKRVLVWSVDFPEASSVTMPAVVAAGHMRIAVSSSGVAPLLSGFMKEDLERILDAEFAAFVQWLGELREQAKKNEPDAEKRRALLREALDGFRLLGKVQYPKVWLEERAKRATAAEPKG</sequence>
<comment type="catalytic activity">
    <reaction evidence="6">
        <text>precorrin-2 + NAD(+) = sirohydrochlorin + NADH + 2 H(+)</text>
        <dbReference type="Rhea" id="RHEA:15613"/>
        <dbReference type="ChEBI" id="CHEBI:15378"/>
        <dbReference type="ChEBI" id="CHEBI:57540"/>
        <dbReference type="ChEBI" id="CHEBI:57945"/>
        <dbReference type="ChEBI" id="CHEBI:58351"/>
        <dbReference type="ChEBI" id="CHEBI:58827"/>
        <dbReference type="EC" id="1.3.1.76"/>
    </reaction>
</comment>
<dbReference type="Gene3D" id="3.40.50.720">
    <property type="entry name" value="NAD(P)-binding Rossmann-like Domain"/>
    <property type="match status" value="1"/>
</dbReference>
<dbReference type="UniPathway" id="UPA00262">
    <property type="reaction ID" value="UER00222"/>
</dbReference>
<dbReference type="GO" id="GO:0019354">
    <property type="term" value="P:siroheme biosynthetic process"/>
    <property type="evidence" value="ECO:0007669"/>
    <property type="project" value="UniProtKB-UniPathway"/>
</dbReference>
<accession>A0A0S4KTR8</accession>
<dbReference type="EC" id="1.3.1.76" evidence="2"/>
<proteinExistence type="predicted"/>
<evidence type="ECO:0000313" key="8">
    <source>
        <dbReference type="Proteomes" id="UP000066284"/>
    </source>
</evidence>
<dbReference type="Proteomes" id="UP000066284">
    <property type="component" value="Chromosome 1"/>
</dbReference>
<dbReference type="STRING" id="1715989.NITINOP_2887"/>
<dbReference type="Pfam" id="PF13241">
    <property type="entry name" value="NAD_binding_7"/>
    <property type="match status" value="1"/>
</dbReference>
<evidence type="ECO:0000256" key="5">
    <source>
        <dbReference type="ARBA" id="ARBA00023244"/>
    </source>
</evidence>
<dbReference type="PANTHER" id="PTHR35330">
    <property type="entry name" value="SIROHEME BIOSYNTHESIS PROTEIN MET8"/>
    <property type="match status" value="1"/>
</dbReference>
<evidence type="ECO:0000256" key="2">
    <source>
        <dbReference type="ARBA" id="ARBA00012400"/>
    </source>
</evidence>
<dbReference type="SUPFAM" id="SSF75615">
    <property type="entry name" value="Siroheme synthase middle domains-like"/>
    <property type="match status" value="1"/>
</dbReference>
<evidence type="ECO:0000256" key="1">
    <source>
        <dbReference type="ARBA" id="ARBA00005010"/>
    </source>
</evidence>
<dbReference type="Gene3D" id="1.10.8.610">
    <property type="entry name" value="SirC, precorrin-2 dehydrogenase, C-terminal helical domain-like"/>
    <property type="match status" value="1"/>
</dbReference>
<dbReference type="AlphaFoldDB" id="A0A0S4KTR8"/>
<dbReference type="RefSeq" id="WP_062486778.1">
    <property type="nucleotide sequence ID" value="NZ_LN885086.1"/>
</dbReference>
<keyword evidence="5" id="KW-0627">Porphyrin biosynthesis</keyword>
<dbReference type="KEGG" id="nio:NITINOP_2887"/>
<keyword evidence="8" id="KW-1185">Reference proteome</keyword>
<dbReference type="InterPro" id="IPR036291">
    <property type="entry name" value="NAD(P)-bd_dom_sf"/>
</dbReference>
<dbReference type="InterPro" id="IPR042518">
    <property type="entry name" value="SirC_C"/>
</dbReference>
<keyword evidence="3 7" id="KW-0560">Oxidoreductase</keyword>
<dbReference type="InterPro" id="IPR006367">
    <property type="entry name" value="Sirohaem_synthase_N"/>
</dbReference>
<name>A0A0S4KTR8_9BACT</name>
<evidence type="ECO:0000313" key="7">
    <source>
        <dbReference type="EMBL" id="CUQ67859.1"/>
    </source>
</evidence>